<proteinExistence type="predicted"/>
<evidence type="ECO:0000313" key="2">
    <source>
        <dbReference type="Proteomes" id="UP000276133"/>
    </source>
</evidence>
<protein>
    <submittedName>
        <fullName evidence="1">Uncharacterized protein</fullName>
    </submittedName>
</protein>
<gene>
    <name evidence="1" type="ORF">BpHYR1_044121</name>
</gene>
<keyword evidence="2" id="KW-1185">Reference proteome</keyword>
<name>A0A3M7SWC7_BRAPC</name>
<dbReference type="Proteomes" id="UP000276133">
    <property type="component" value="Unassembled WGS sequence"/>
</dbReference>
<organism evidence="1 2">
    <name type="scientific">Brachionus plicatilis</name>
    <name type="common">Marine rotifer</name>
    <name type="synonym">Brachionus muelleri</name>
    <dbReference type="NCBI Taxonomy" id="10195"/>
    <lineage>
        <taxon>Eukaryota</taxon>
        <taxon>Metazoa</taxon>
        <taxon>Spiralia</taxon>
        <taxon>Gnathifera</taxon>
        <taxon>Rotifera</taxon>
        <taxon>Eurotatoria</taxon>
        <taxon>Monogononta</taxon>
        <taxon>Pseudotrocha</taxon>
        <taxon>Ploima</taxon>
        <taxon>Brachionidae</taxon>
        <taxon>Brachionus</taxon>
    </lineage>
</organism>
<evidence type="ECO:0000313" key="1">
    <source>
        <dbReference type="EMBL" id="RNA40131.1"/>
    </source>
</evidence>
<dbReference type="EMBL" id="REGN01000670">
    <property type="protein sequence ID" value="RNA40131.1"/>
    <property type="molecule type" value="Genomic_DNA"/>
</dbReference>
<comment type="caution">
    <text evidence="1">The sequence shown here is derived from an EMBL/GenBank/DDBJ whole genome shotgun (WGS) entry which is preliminary data.</text>
</comment>
<reference evidence="1 2" key="1">
    <citation type="journal article" date="2018" name="Sci. Rep.">
        <title>Genomic signatures of local adaptation to the degree of environmental predictability in rotifers.</title>
        <authorList>
            <person name="Franch-Gras L."/>
            <person name="Hahn C."/>
            <person name="Garcia-Roger E.M."/>
            <person name="Carmona M.J."/>
            <person name="Serra M."/>
            <person name="Gomez A."/>
        </authorList>
    </citation>
    <scope>NUCLEOTIDE SEQUENCE [LARGE SCALE GENOMIC DNA]</scope>
    <source>
        <strain evidence="1">HYR1</strain>
    </source>
</reference>
<dbReference type="AlphaFoldDB" id="A0A3M7SWC7"/>
<accession>A0A3M7SWC7</accession>
<sequence length="139" mass="15632">MSQNDDDKPFYSSSSQSNESSYETKTFFLVRIFYLPSILNSLTSSQIKKNDNVRFLTHSLNFSFLKVPSSIIFTCAPVSTPKLKLISDKESTTIGINQFLMDMTLFLSLTLQIFPKLVSLSYSTLPSLVVVVVSSSLFF</sequence>